<feature type="compositionally biased region" description="Low complexity" evidence="1">
    <location>
        <begin position="189"/>
        <end position="206"/>
    </location>
</feature>
<dbReference type="HOGENOM" id="CLU_976985_0_0_1"/>
<dbReference type="AlphaFoldDB" id="K5W9R9"/>
<dbReference type="KEGG" id="pco:PHACADRAFT_184681"/>
<feature type="compositionally biased region" description="Basic and acidic residues" evidence="1">
    <location>
        <begin position="129"/>
        <end position="138"/>
    </location>
</feature>
<evidence type="ECO:0000256" key="1">
    <source>
        <dbReference type="SAM" id="MobiDB-lite"/>
    </source>
</evidence>
<protein>
    <submittedName>
        <fullName evidence="2">Uncharacterized protein</fullName>
    </submittedName>
</protein>
<evidence type="ECO:0000313" key="2">
    <source>
        <dbReference type="EMBL" id="EKM55950.1"/>
    </source>
</evidence>
<accession>K5W9R9</accession>
<dbReference type="InParanoid" id="K5W9R9"/>
<feature type="region of interest" description="Disordered" evidence="1">
    <location>
        <begin position="1"/>
        <end position="72"/>
    </location>
</feature>
<sequence>MAYSGAKKTPYGLVSNQLSKHSKTESQLSSSSAPSRSVAPNMASKAGEKANEPARKMMPKESSSKSATMSGMNVNNPGCAECVKRGQACTKSTKKSTCDQCIIGHRACPFVSFKRKAVELESSDEDEYVPDKAAKQNSDDSESDDESDGNDGPQPRRSSRTLASGTKQKSTTRRNSQKILPRQIRSPQTTAKGSSGASTSSASTGARPKAVSFGTLDIGELMRVDVDPQPPKETTGNISGKKLVDTIVKQGNSQSRGNAEKDTARFERLRGARNAFLERLKSVTAEGATSSDALDELYVLAMAWRTHEDLVWPNELR</sequence>
<feature type="region of interest" description="Disordered" evidence="1">
    <location>
        <begin position="121"/>
        <end position="210"/>
    </location>
</feature>
<proteinExistence type="predicted"/>
<feature type="compositionally biased region" description="Polar residues" evidence="1">
    <location>
        <begin position="160"/>
        <end position="169"/>
    </location>
</feature>
<dbReference type="RefSeq" id="XP_007396256.1">
    <property type="nucleotide sequence ID" value="XM_007396194.1"/>
</dbReference>
<name>K5W9R9_PHACS</name>
<gene>
    <name evidence="2" type="ORF">PHACADRAFT_184681</name>
</gene>
<dbReference type="GeneID" id="18910226"/>
<feature type="compositionally biased region" description="Low complexity" evidence="1">
    <location>
        <begin position="26"/>
        <end position="37"/>
    </location>
</feature>
<keyword evidence="3" id="KW-1185">Reference proteome</keyword>
<reference evidence="2 3" key="1">
    <citation type="journal article" date="2012" name="BMC Genomics">
        <title>Comparative genomics of the white-rot fungi, Phanerochaete carnosa and P. chrysosporium, to elucidate the genetic basis of the distinct wood types they colonize.</title>
        <authorList>
            <person name="Suzuki H."/>
            <person name="MacDonald J."/>
            <person name="Syed K."/>
            <person name="Salamov A."/>
            <person name="Hori C."/>
            <person name="Aerts A."/>
            <person name="Henrissat B."/>
            <person name="Wiebenga A."/>
            <person name="vanKuyk P.A."/>
            <person name="Barry K."/>
            <person name="Lindquist E."/>
            <person name="LaButti K."/>
            <person name="Lapidus A."/>
            <person name="Lucas S."/>
            <person name="Coutinho P."/>
            <person name="Gong Y."/>
            <person name="Samejima M."/>
            <person name="Mahadevan R."/>
            <person name="Abou-Zaid M."/>
            <person name="de Vries R.P."/>
            <person name="Igarashi K."/>
            <person name="Yadav J.S."/>
            <person name="Grigoriev I.V."/>
            <person name="Master E.R."/>
        </authorList>
    </citation>
    <scope>NUCLEOTIDE SEQUENCE [LARGE SCALE GENOMIC DNA]</scope>
    <source>
        <strain evidence="2 3">HHB-10118-sp</strain>
    </source>
</reference>
<feature type="compositionally biased region" description="Acidic residues" evidence="1">
    <location>
        <begin position="139"/>
        <end position="149"/>
    </location>
</feature>
<organism evidence="2 3">
    <name type="scientific">Phanerochaete carnosa (strain HHB-10118-sp)</name>
    <name type="common">White-rot fungus</name>
    <name type="synonym">Peniophora carnosa</name>
    <dbReference type="NCBI Taxonomy" id="650164"/>
    <lineage>
        <taxon>Eukaryota</taxon>
        <taxon>Fungi</taxon>
        <taxon>Dikarya</taxon>
        <taxon>Basidiomycota</taxon>
        <taxon>Agaricomycotina</taxon>
        <taxon>Agaricomycetes</taxon>
        <taxon>Polyporales</taxon>
        <taxon>Phanerochaetaceae</taxon>
        <taxon>Phanerochaete</taxon>
    </lineage>
</organism>
<feature type="compositionally biased region" description="Basic and acidic residues" evidence="1">
    <location>
        <begin position="46"/>
        <end position="63"/>
    </location>
</feature>
<evidence type="ECO:0000313" key="3">
    <source>
        <dbReference type="Proteomes" id="UP000008370"/>
    </source>
</evidence>
<dbReference type="Proteomes" id="UP000008370">
    <property type="component" value="Unassembled WGS sequence"/>
</dbReference>
<dbReference type="EMBL" id="JH930472">
    <property type="protein sequence ID" value="EKM55950.1"/>
    <property type="molecule type" value="Genomic_DNA"/>
</dbReference>